<gene>
    <name evidence="2" type="ORF">C0081_05710</name>
</gene>
<organism evidence="2 3">
    <name type="scientific">Cohaesibacter celericrescens</name>
    <dbReference type="NCBI Taxonomy" id="2067669"/>
    <lineage>
        <taxon>Bacteria</taxon>
        <taxon>Pseudomonadati</taxon>
        <taxon>Pseudomonadota</taxon>
        <taxon>Alphaproteobacteria</taxon>
        <taxon>Hyphomicrobiales</taxon>
        <taxon>Cohaesibacteraceae</taxon>
    </lineage>
</organism>
<dbReference type="RefSeq" id="WP_101532855.1">
    <property type="nucleotide sequence ID" value="NZ_JBFHIU010000008.1"/>
</dbReference>
<dbReference type="AlphaFoldDB" id="A0A2N5XUG8"/>
<proteinExistence type="predicted"/>
<dbReference type="Pfam" id="PF00551">
    <property type="entry name" value="Formyl_trans_N"/>
    <property type="match status" value="1"/>
</dbReference>
<protein>
    <submittedName>
        <fullName evidence="2">Methionyl-tRNA formyltransferase</fullName>
    </submittedName>
</protein>
<dbReference type="SUPFAM" id="SSF53328">
    <property type="entry name" value="Formyltransferase"/>
    <property type="match status" value="1"/>
</dbReference>
<dbReference type="Proteomes" id="UP000234881">
    <property type="component" value="Unassembled WGS sequence"/>
</dbReference>
<evidence type="ECO:0000313" key="2">
    <source>
        <dbReference type="EMBL" id="PLW78144.1"/>
    </source>
</evidence>
<evidence type="ECO:0000313" key="3">
    <source>
        <dbReference type="Proteomes" id="UP000234881"/>
    </source>
</evidence>
<reference evidence="2 3" key="1">
    <citation type="submission" date="2018-01" db="EMBL/GenBank/DDBJ databases">
        <title>The draft genome sequence of Cohaesibacter sp. H1304.</title>
        <authorList>
            <person name="Wang N.-N."/>
            <person name="Du Z.-J."/>
        </authorList>
    </citation>
    <scope>NUCLEOTIDE SEQUENCE [LARGE SCALE GENOMIC DNA]</scope>
    <source>
        <strain evidence="2 3">H1304</strain>
    </source>
</reference>
<evidence type="ECO:0000259" key="1">
    <source>
        <dbReference type="Pfam" id="PF00551"/>
    </source>
</evidence>
<name>A0A2N5XUG8_9HYPH</name>
<dbReference type="EMBL" id="PKUQ01000010">
    <property type="protein sequence ID" value="PLW78144.1"/>
    <property type="molecule type" value="Genomic_DNA"/>
</dbReference>
<dbReference type="GO" id="GO:0016740">
    <property type="term" value="F:transferase activity"/>
    <property type="evidence" value="ECO:0007669"/>
    <property type="project" value="UniProtKB-KW"/>
</dbReference>
<accession>A0A2N5XUG8</accession>
<feature type="domain" description="Formyl transferase N-terminal" evidence="1">
    <location>
        <begin position="97"/>
        <end position="195"/>
    </location>
</feature>
<keyword evidence="2" id="KW-0808">Transferase</keyword>
<dbReference type="InterPro" id="IPR002376">
    <property type="entry name" value="Formyl_transf_N"/>
</dbReference>
<dbReference type="InterPro" id="IPR036477">
    <property type="entry name" value="Formyl_transf_N_sf"/>
</dbReference>
<sequence>MKITVFTSNQPRHISLINNLASISDEVFAIQECNTVFPGEVDDFFKRSDIMQQYFRNVISAENNYFGDISFLPRNVRSLSIKTGDLSRLPPKVLEQAMQSDLFVVFGASYIRGWLIDELVAKKAINIHMGISPYYRGSSCNFWALYDNNPHYVGSTIHMLSKGLDSGEMLYHAIPRFDGEEPFEFTMKSVKAAHESLVDRIASGKIHEMGSHKQDKTQEVRYTRNKDFDDRVAGQFLERNLSATDLGATFAEAEYPSLLHPYWY</sequence>
<keyword evidence="3" id="KW-1185">Reference proteome</keyword>
<dbReference type="Gene3D" id="3.40.50.170">
    <property type="entry name" value="Formyl transferase, N-terminal domain"/>
    <property type="match status" value="1"/>
</dbReference>
<comment type="caution">
    <text evidence="2">The sequence shown here is derived from an EMBL/GenBank/DDBJ whole genome shotgun (WGS) entry which is preliminary data.</text>
</comment>
<dbReference type="OrthoDB" id="5355061at2"/>